<sequence length="1411" mass="155015">MAGTPEAFIVALNGFAGLLAVAFALIAALRVKQLKDRPRIKPSNDLACAIKLILSLVILVTSSLIASGQIVANAPDGLRAHMNTAAAAVAALVLVGLTCLEHSRSQRPSDLIQVFLLGSMIRDGITIGFRSQQVKKELQTFVVAFQLFIEALLFIIESLGSRKNVTTTTAVSPEEEASILGRILFSWVNEILLEGYSKILAVADLPPLGRDLRAGESRSDILKAWDQQGADESWQALPTVLLRCLLLPFLGAIPLRLFLILFKYLQPVLIKKAIEFVTASGFQTTSWDGRMLVAGAVTVYVGLAITTASYQQCLNRLRVKTRNALILLIEDKTMRSWADASLEGRVLTLISVDVDALETIPEMVHEIWGQALEVMVGFFLLSREVGWLWPVPLAMILVCSKSSQYVARNLRSKQDAWNCATQDRISFTSFMISNIKTIKMIGLQSNIARYLETLRTVELKMAGKVRWIMIAYNASANALGIFAPVVTIVLFAVLARMDYRQLDTKTAFTAIAILTMVTHPANMVMTHVPRLFASSASFERIQKFLMEMSREDRRAATVESVRAVSIRNLTIGHTEPVLKNLTLDVEAGSIVAIMGSTGCGKSLIAKAIVGEIYTQAGTEIIMTSHLVAYCSQQPWLPSGSIKDVITQYGSDEPNNEDWYQEVLDACCLTEDLLMLPGGDSAEVGPRGMNLSGGQRQRVALARAAYSRYPIVVLDDTFSALDWRTENRVVSSLIGPQGIFRSPRRTVILIGNSTQHFHFVDQVFVLGSGKITEQGKWEDIKVKGKSIAKMTIDHGDSAQEQRRVAETLKIPIRPKQPHMEATGNLNRQTGDASLYAFYMQSAGCKNFIFMASCTVVYSFFITVPQYWLKIWTDADTSQTGDLPFMIGYGLLAFMAWATTSVMMWSTLMRVAPCSGQVLHSRLLFTIIGAPLSYFSTTNSGSILNRFSQDMQLVDKQLPPAMSTLGVQIFKLTMQVALLFITHRVLLLTLPVCLIVVYFVQKLYLRTSRQLRFLELESRSGVMAAFLETFSGLSTIRSLDGSGRVTINHIKQVDESHKPLYLLLCLQRWLNLVLDLLVAAISVGVISLAVILKDSTTGSEIGMALNVLLVVNTTLLRLVESWANIEISLGAIARLKSLEYEIPNDGKPGEDVVPPETWPHEGALKVDCITASYNTNSDVLEGVSLYVPPGVKVVVCGRTGSGKSSFLLALLRLIHVKHGSVIVDGINTARIPRHVLRERCFVTVPQDAMLAGDATLRFNLDPSESLSDDTLLGVLAKVRMRPHFTPQASMHGALSPNQARDVLNRPLSVLPALSVGQGQLIALARALLQVHTVNTSGAKPIVLLDEATSSLDASTQELILDIVHEELTRKGFTVIIVAHRLSAVATHMDEDDIVVWMRDGQIQSVGGRDDLIK</sequence>
<dbReference type="GO" id="GO:0005524">
    <property type="term" value="F:ATP binding"/>
    <property type="evidence" value="ECO:0007669"/>
    <property type="project" value="UniProtKB-KW"/>
</dbReference>
<organism evidence="12 13">
    <name type="scientific">Clonostachys rhizophaga</name>
    <dbReference type="NCBI Taxonomy" id="160324"/>
    <lineage>
        <taxon>Eukaryota</taxon>
        <taxon>Fungi</taxon>
        <taxon>Dikarya</taxon>
        <taxon>Ascomycota</taxon>
        <taxon>Pezizomycotina</taxon>
        <taxon>Sordariomycetes</taxon>
        <taxon>Hypocreomycetidae</taxon>
        <taxon>Hypocreales</taxon>
        <taxon>Bionectriaceae</taxon>
        <taxon>Clonostachys</taxon>
    </lineage>
</organism>
<dbReference type="CDD" id="cd18579">
    <property type="entry name" value="ABC_6TM_ABCC_D1"/>
    <property type="match status" value="1"/>
</dbReference>
<feature type="domain" description="ABC transmembrane type-1" evidence="11">
    <location>
        <begin position="250"/>
        <end position="533"/>
    </location>
</feature>
<name>A0A9N9VGC2_9HYPO</name>
<reference evidence="12" key="1">
    <citation type="submission" date="2021-10" db="EMBL/GenBank/DDBJ databases">
        <authorList>
            <person name="Piombo E."/>
        </authorList>
    </citation>
    <scope>NUCLEOTIDE SEQUENCE</scope>
</reference>
<feature type="transmembrane region" description="Helical" evidence="9">
    <location>
        <begin position="887"/>
        <end position="909"/>
    </location>
</feature>
<gene>
    <name evidence="12" type="ORF">CRHIZ90672A_00008428</name>
</gene>
<keyword evidence="2" id="KW-0813">Transport</keyword>
<evidence type="ECO:0000256" key="6">
    <source>
        <dbReference type="ARBA" id="ARBA00022840"/>
    </source>
</evidence>
<evidence type="ECO:0000313" key="13">
    <source>
        <dbReference type="Proteomes" id="UP000696573"/>
    </source>
</evidence>
<evidence type="ECO:0000256" key="9">
    <source>
        <dbReference type="SAM" id="Phobius"/>
    </source>
</evidence>
<dbReference type="GO" id="GO:0140359">
    <property type="term" value="F:ABC-type transporter activity"/>
    <property type="evidence" value="ECO:0007669"/>
    <property type="project" value="InterPro"/>
</dbReference>
<dbReference type="GO" id="GO:0005886">
    <property type="term" value="C:plasma membrane"/>
    <property type="evidence" value="ECO:0007669"/>
    <property type="project" value="UniProtKB-SubCell"/>
</dbReference>
<dbReference type="CDD" id="cd18580">
    <property type="entry name" value="ABC_6TM_ABCC_D2"/>
    <property type="match status" value="1"/>
</dbReference>
<evidence type="ECO:0000259" key="11">
    <source>
        <dbReference type="PROSITE" id="PS50929"/>
    </source>
</evidence>
<dbReference type="PROSITE" id="PS50929">
    <property type="entry name" value="ABC_TM1F"/>
    <property type="match status" value="2"/>
</dbReference>
<dbReference type="SMART" id="SM00382">
    <property type="entry name" value="AAA"/>
    <property type="match status" value="2"/>
</dbReference>
<dbReference type="InterPro" id="IPR027417">
    <property type="entry name" value="P-loop_NTPase"/>
</dbReference>
<comment type="subcellular location">
    <subcellularLocation>
        <location evidence="1">Cell membrane</location>
        <topology evidence="1">Multi-pass membrane protein</topology>
    </subcellularLocation>
</comment>
<evidence type="ECO:0000256" key="1">
    <source>
        <dbReference type="ARBA" id="ARBA00004651"/>
    </source>
</evidence>
<protein>
    <submittedName>
        <fullName evidence="12">Uncharacterized protein</fullName>
    </submittedName>
</protein>
<evidence type="ECO:0000256" key="3">
    <source>
        <dbReference type="ARBA" id="ARBA00022475"/>
    </source>
</evidence>
<dbReference type="SUPFAM" id="SSF90123">
    <property type="entry name" value="ABC transporter transmembrane region"/>
    <property type="match status" value="2"/>
</dbReference>
<evidence type="ECO:0000256" key="5">
    <source>
        <dbReference type="ARBA" id="ARBA00022741"/>
    </source>
</evidence>
<dbReference type="InterPro" id="IPR017871">
    <property type="entry name" value="ABC_transporter-like_CS"/>
</dbReference>
<dbReference type="Gene3D" id="3.40.50.300">
    <property type="entry name" value="P-loop containing nucleotide triphosphate hydrolases"/>
    <property type="match status" value="2"/>
</dbReference>
<dbReference type="InterPro" id="IPR036640">
    <property type="entry name" value="ABC1_TM_sf"/>
</dbReference>
<evidence type="ECO:0000313" key="12">
    <source>
        <dbReference type="EMBL" id="CAH0025727.1"/>
    </source>
</evidence>
<dbReference type="PANTHER" id="PTHR24223">
    <property type="entry name" value="ATP-BINDING CASSETTE SUB-FAMILY C"/>
    <property type="match status" value="1"/>
</dbReference>
<dbReference type="Proteomes" id="UP000696573">
    <property type="component" value="Unassembled WGS sequence"/>
</dbReference>
<dbReference type="PROSITE" id="PS50893">
    <property type="entry name" value="ABC_TRANSPORTER_2"/>
    <property type="match status" value="2"/>
</dbReference>
<dbReference type="GO" id="GO:0016887">
    <property type="term" value="F:ATP hydrolysis activity"/>
    <property type="evidence" value="ECO:0007669"/>
    <property type="project" value="InterPro"/>
</dbReference>
<keyword evidence="8 9" id="KW-0472">Membrane</keyword>
<keyword evidence="5" id="KW-0547">Nucleotide-binding</keyword>
<dbReference type="InterPro" id="IPR003593">
    <property type="entry name" value="AAA+_ATPase"/>
</dbReference>
<dbReference type="Pfam" id="PF24357">
    <property type="entry name" value="TMD0_ABC"/>
    <property type="match status" value="1"/>
</dbReference>
<dbReference type="Pfam" id="PF00664">
    <property type="entry name" value="ABC_membrane"/>
    <property type="match status" value="2"/>
</dbReference>
<feature type="domain" description="ABC transmembrane type-1" evidence="11">
    <location>
        <begin position="847"/>
        <end position="1124"/>
    </location>
</feature>
<dbReference type="InterPro" id="IPR044746">
    <property type="entry name" value="ABCC_6TM_D1"/>
</dbReference>
<feature type="transmembrane region" description="Helical" evidence="9">
    <location>
        <begin position="240"/>
        <end position="262"/>
    </location>
</feature>
<dbReference type="InterPro" id="IPR044726">
    <property type="entry name" value="ABCC_6TM_D2"/>
</dbReference>
<keyword evidence="7 9" id="KW-1133">Transmembrane helix</keyword>
<dbReference type="Gene3D" id="1.20.1560.10">
    <property type="entry name" value="ABC transporter type 1, transmembrane domain"/>
    <property type="match status" value="2"/>
</dbReference>
<keyword evidence="4 9" id="KW-0812">Transmembrane</keyword>
<feature type="transmembrane region" description="Helical" evidence="9">
    <location>
        <begin position="52"/>
        <end position="72"/>
    </location>
</feature>
<keyword evidence="6" id="KW-0067">ATP-binding</keyword>
<evidence type="ECO:0000256" key="4">
    <source>
        <dbReference type="ARBA" id="ARBA00022692"/>
    </source>
</evidence>
<keyword evidence="3" id="KW-1003">Cell membrane</keyword>
<evidence type="ECO:0000256" key="7">
    <source>
        <dbReference type="ARBA" id="ARBA00022989"/>
    </source>
</evidence>
<dbReference type="SUPFAM" id="SSF52540">
    <property type="entry name" value="P-loop containing nucleoside triphosphate hydrolases"/>
    <property type="match status" value="2"/>
</dbReference>
<dbReference type="InterPro" id="IPR056227">
    <property type="entry name" value="TMD0_ABC"/>
</dbReference>
<dbReference type="PANTHER" id="PTHR24223:SF345">
    <property type="entry name" value="ABC MULTIDRUG TRANSPORTER (EUROFUNG)"/>
    <property type="match status" value="1"/>
</dbReference>
<dbReference type="InterPro" id="IPR050173">
    <property type="entry name" value="ABC_transporter_C-like"/>
</dbReference>
<evidence type="ECO:0000256" key="8">
    <source>
        <dbReference type="ARBA" id="ARBA00023136"/>
    </source>
</evidence>
<feature type="transmembrane region" description="Helical" evidence="9">
    <location>
        <begin position="846"/>
        <end position="867"/>
    </location>
</feature>
<feature type="domain" description="ABC transporter" evidence="10">
    <location>
        <begin position="1162"/>
        <end position="1411"/>
    </location>
</feature>
<dbReference type="InterPro" id="IPR011527">
    <property type="entry name" value="ABC1_TM_dom"/>
</dbReference>
<feature type="transmembrane region" description="Helical" evidence="9">
    <location>
        <begin position="507"/>
        <end position="525"/>
    </location>
</feature>
<feature type="transmembrane region" description="Helical" evidence="9">
    <location>
        <begin position="470"/>
        <end position="495"/>
    </location>
</feature>
<evidence type="ECO:0000259" key="10">
    <source>
        <dbReference type="PROSITE" id="PS50893"/>
    </source>
</evidence>
<accession>A0A9N9VGC2</accession>
<feature type="transmembrane region" description="Helical" evidence="9">
    <location>
        <begin position="921"/>
        <end position="942"/>
    </location>
</feature>
<dbReference type="EMBL" id="CABFNQ020000715">
    <property type="protein sequence ID" value="CAH0025727.1"/>
    <property type="molecule type" value="Genomic_DNA"/>
</dbReference>
<dbReference type="OrthoDB" id="4139357at2759"/>
<keyword evidence="13" id="KW-1185">Reference proteome</keyword>
<comment type="caution">
    <text evidence="12">The sequence shown here is derived from an EMBL/GenBank/DDBJ whole genome shotgun (WGS) entry which is preliminary data.</text>
</comment>
<dbReference type="PROSITE" id="PS00211">
    <property type="entry name" value="ABC_TRANSPORTER_1"/>
    <property type="match status" value="1"/>
</dbReference>
<feature type="domain" description="ABC transporter" evidence="10">
    <location>
        <begin position="561"/>
        <end position="792"/>
    </location>
</feature>
<proteinExistence type="predicted"/>
<evidence type="ECO:0000256" key="2">
    <source>
        <dbReference type="ARBA" id="ARBA00022448"/>
    </source>
</evidence>
<feature type="transmembrane region" description="Helical" evidence="9">
    <location>
        <begin position="1067"/>
        <end position="1090"/>
    </location>
</feature>
<feature type="transmembrane region" description="Helical" evidence="9">
    <location>
        <begin position="78"/>
        <end position="100"/>
    </location>
</feature>
<feature type="transmembrane region" description="Helical" evidence="9">
    <location>
        <begin position="974"/>
        <end position="998"/>
    </location>
</feature>
<dbReference type="InterPro" id="IPR003439">
    <property type="entry name" value="ABC_transporter-like_ATP-bd"/>
</dbReference>
<dbReference type="Pfam" id="PF00005">
    <property type="entry name" value="ABC_tran"/>
    <property type="match status" value="2"/>
</dbReference>
<feature type="transmembrane region" description="Helical" evidence="9">
    <location>
        <begin position="6"/>
        <end position="31"/>
    </location>
</feature>